<feature type="transmembrane region" description="Helical" evidence="1">
    <location>
        <begin position="152"/>
        <end position="177"/>
    </location>
</feature>
<keyword evidence="3" id="KW-1185">Reference proteome</keyword>
<dbReference type="Proteomes" id="UP001151081">
    <property type="component" value="Unassembled WGS sequence"/>
</dbReference>
<proteinExistence type="predicted"/>
<dbReference type="EMBL" id="JAGTJJ010000046">
    <property type="protein sequence ID" value="MDC3987028.1"/>
    <property type="molecule type" value="Genomic_DNA"/>
</dbReference>
<evidence type="ECO:0000313" key="2">
    <source>
        <dbReference type="EMBL" id="MDC3987028.1"/>
    </source>
</evidence>
<keyword evidence="1" id="KW-0812">Transmembrane</keyword>
<protein>
    <submittedName>
        <fullName evidence="2">Uncharacterized protein</fullName>
    </submittedName>
</protein>
<gene>
    <name evidence="2" type="ORF">KEG57_41555</name>
</gene>
<feature type="transmembrane region" description="Helical" evidence="1">
    <location>
        <begin position="20"/>
        <end position="39"/>
    </location>
</feature>
<evidence type="ECO:0000256" key="1">
    <source>
        <dbReference type="SAM" id="Phobius"/>
    </source>
</evidence>
<dbReference type="AlphaFoldDB" id="A0A9X3XDI0"/>
<reference evidence="2 3" key="1">
    <citation type="submission" date="2021-04" db="EMBL/GenBank/DDBJ databases">
        <title>Genome analysis of Polyangium sp.</title>
        <authorList>
            <person name="Li Y."/>
            <person name="Wang J."/>
        </authorList>
    </citation>
    <scope>NUCLEOTIDE SEQUENCE [LARGE SCALE GENOMIC DNA]</scope>
    <source>
        <strain evidence="2 3">SDU14</strain>
    </source>
</reference>
<sequence length="254" mass="27246">MAWSVCTLPNINSMATRLTASLGLAFGLGFVFTPLGCGSSPMGNPRPSRHASGDGPSVPAATVTALEACAEHGAGRLKGTHYAILFDVDVMESGEVREAKIRESEIGDREIETCMEHALQAMSLPGVVTPLRSSALEGVMLSPHARGAMGNVVIVGPAVSLVPVLIVAAGVTIIVVVTAHAVEETAEAIKKWPRKVEEKCRPLFDQCLDNQAQPDWNRRTFGEKKSCLDCLFACRKDEGQWPNYKCPPPGWRPN</sequence>
<keyword evidence="1" id="KW-1133">Transmembrane helix</keyword>
<accession>A0A9X3XDI0</accession>
<organism evidence="2 3">
    <name type="scientific">Polyangium jinanense</name>
    <dbReference type="NCBI Taxonomy" id="2829994"/>
    <lineage>
        <taxon>Bacteria</taxon>
        <taxon>Pseudomonadati</taxon>
        <taxon>Myxococcota</taxon>
        <taxon>Polyangia</taxon>
        <taxon>Polyangiales</taxon>
        <taxon>Polyangiaceae</taxon>
        <taxon>Polyangium</taxon>
    </lineage>
</organism>
<keyword evidence="1" id="KW-0472">Membrane</keyword>
<comment type="caution">
    <text evidence="2">The sequence shown here is derived from an EMBL/GenBank/DDBJ whole genome shotgun (WGS) entry which is preliminary data.</text>
</comment>
<dbReference type="RefSeq" id="WP_272427390.1">
    <property type="nucleotide sequence ID" value="NZ_JAGTJJ010000046.1"/>
</dbReference>
<name>A0A9X3XDI0_9BACT</name>
<evidence type="ECO:0000313" key="3">
    <source>
        <dbReference type="Proteomes" id="UP001151081"/>
    </source>
</evidence>